<sequence length="168" mass="18981">MEQELPLEAEAEAAADYVPMIMRAMEANDIGIRTMALRSGIKKSRLGTILHRDPEKRASMTLPEFQAILRALNIDLMQAVISVEMTREMELVQDDRFTALVAMLSTLFRGLPHRLVEALQELEGMDGSEIRSEWGTYFQSAVIKRMVTEITAVLQRRSQFGSGRDPLL</sequence>
<evidence type="ECO:0000313" key="2">
    <source>
        <dbReference type="Proteomes" id="UP000032025"/>
    </source>
</evidence>
<keyword evidence="2" id="KW-1185">Reference proteome</keyword>
<gene>
    <name evidence="1" type="ORF">SP6_43_01550</name>
</gene>
<evidence type="ECO:0000313" key="1">
    <source>
        <dbReference type="EMBL" id="GAN14656.1"/>
    </source>
</evidence>
<dbReference type="RefSeq" id="WP_007406725.1">
    <property type="nucleotide sequence ID" value="NZ_BBJS01000043.1"/>
</dbReference>
<protein>
    <submittedName>
        <fullName evidence="1">DNA, contig: SP643</fullName>
    </submittedName>
</protein>
<dbReference type="GeneID" id="78525635"/>
<comment type="caution">
    <text evidence="1">The sequence shown here is derived from an EMBL/GenBank/DDBJ whole genome shotgun (WGS) entry which is preliminary data.</text>
</comment>
<organism evidence="1 2">
    <name type="scientific">Sphingomonas paucimobilis NBRC 13935</name>
    <dbReference type="NCBI Taxonomy" id="1219050"/>
    <lineage>
        <taxon>Bacteria</taxon>
        <taxon>Pseudomonadati</taxon>
        <taxon>Pseudomonadota</taxon>
        <taxon>Alphaproteobacteria</taxon>
        <taxon>Sphingomonadales</taxon>
        <taxon>Sphingomonadaceae</taxon>
        <taxon>Sphingomonas</taxon>
    </lineage>
</organism>
<accession>A0A0C9MVI5</accession>
<dbReference type="Proteomes" id="UP000032025">
    <property type="component" value="Unassembled WGS sequence"/>
</dbReference>
<proteinExistence type="predicted"/>
<dbReference type="AlphaFoldDB" id="A0A0C9MVI5"/>
<name>A0A0C9MVI5_SPHPI</name>
<dbReference type="EMBL" id="BBJS01000043">
    <property type="protein sequence ID" value="GAN14656.1"/>
    <property type="molecule type" value="Genomic_DNA"/>
</dbReference>
<reference evidence="1 2" key="1">
    <citation type="submission" date="2014-08" db="EMBL/GenBank/DDBJ databases">
        <title>Whole genome shotgun sequence of Sphingomonas paucimobilis NBRC 13935.</title>
        <authorList>
            <person name="Hosoyama A."/>
            <person name="Hashimoto M."/>
            <person name="Hosoyama Y."/>
            <person name="Noguchi M."/>
            <person name="Uohara A."/>
            <person name="Ohji S."/>
            <person name="Katano-Makiyama Y."/>
            <person name="Ichikawa N."/>
            <person name="Kimura A."/>
            <person name="Yamazoe A."/>
            <person name="Fujita N."/>
        </authorList>
    </citation>
    <scope>NUCLEOTIDE SEQUENCE [LARGE SCALE GENOMIC DNA]</scope>
    <source>
        <strain evidence="1 2">NBRC 13935</strain>
    </source>
</reference>